<keyword evidence="4 12" id="KW-0812">Transmembrane</keyword>
<dbReference type="PANTHER" id="PTHR33392:SF8">
    <property type="entry name" value="REGULATORY PROTEIN MSRR"/>
    <property type="match status" value="1"/>
</dbReference>
<dbReference type="Pfam" id="PF03816">
    <property type="entry name" value="LytR_cpsA_psr"/>
    <property type="match status" value="1"/>
</dbReference>
<reference evidence="14 15" key="1">
    <citation type="submission" date="2020-08" db="EMBL/GenBank/DDBJ databases">
        <title>A Genomic Blueprint of the Chicken Gut Microbiome.</title>
        <authorList>
            <person name="Gilroy R."/>
            <person name="Ravi A."/>
            <person name="Getino M."/>
            <person name="Pursley I."/>
            <person name="Horton D.L."/>
            <person name="Alikhan N.-F."/>
            <person name="Baker D."/>
            <person name="Gharbi K."/>
            <person name="Hall N."/>
            <person name="Watson M."/>
            <person name="Adriaenssens E.M."/>
            <person name="Foster-Nyarko E."/>
            <person name="Jarju S."/>
            <person name="Secka A."/>
            <person name="Antonio M."/>
            <person name="Oren A."/>
            <person name="Chaudhuri R."/>
            <person name="La Ragione R.M."/>
            <person name="Hildebrand F."/>
            <person name="Pallen M.J."/>
        </authorList>
    </citation>
    <scope>NUCLEOTIDE SEQUENCE [LARGE SCALE GENOMIC DNA]</scope>
    <source>
        <strain evidence="14 15">Sa2YVA2</strain>
    </source>
</reference>
<feature type="transmembrane region" description="Helical" evidence="12">
    <location>
        <begin position="49"/>
        <end position="70"/>
    </location>
</feature>
<name>A0ABR8U6B9_9BACL</name>
<keyword evidence="6 12" id="KW-1133">Transmembrane helix</keyword>
<evidence type="ECO:0000313" key="14">
    <source>
        <dbReference type="EMBL" id="MBD7983329.1"/>
    </source>
</evidence>
<evidence type="ECO:0000256" key="11">
    <source>
        <dbReference type="ARBA" id="ARBA00040752"/>
    </source>
</evidence>
<comment type="function">
    <text evidence="10">Involved in SarA attenuation. Affects resistance to oxacillin and teicoplanin, as well as the synthesis of virulence factors.</text>
</comment>
<dbReference type="PANTHER" id="PTHR33392">
    <property type="entry name" value="POLYISOPRENYL-TEICHOIC ACID--PEPTIDOGLYCAN TEICHOIC ACID TRANSFERASE TAGU"/>
    <property type="match status" value="1"/>
</dbReference>
<dbReference type="InterPro" id="IPR004474">
    <property type="entry name" value="LytR_CpsA_psr"/>
</dbReference>
<feature type="domain" description="Cell envelope-related transcriptional attenuator" evidence="13">
    <location>
        <begin position="118"/>
        <end position="260"/>
    </location>
</feature>
<evidence type="ECO:0000256" key="12">
    <source>
        <dbReference type="SAM" id="Phobius"/>
    </source>
</evidence>
<evidence type="ECO:0000256" key="3">
    <source>
        <dbReference type="ARBA" id="ARBA00022475"/>
    </source>
</evidence>
<accession>A0ABR8U6B9</accession>
<evidence type="ECO:0000256" key="10">
    <source>
        <dbReference type="ARBA" id="ARBA00037178"/>
    </source>
</evidence>
<comment type="similarity">
    <text evidence="2">Belongs to the LytR/CpsA/Psr (LCP) family.</text>
</comment>
<evidence type="ECO:0000256" key="6">
    <source>
        <dbReference type="ARBA" id="ARBA00022989"/>
    </source>
</evidence>
<dbReference type="NCBIfam" id="TIGR00350">
    <property type="entry name" value="lytR_cpsA_psr"/>
    <property type="match status" value="1"/>
</dbReference>
<evidence type="ECO:0000256" key="1">
    <source>
        <dbReference type="ARBA" id="ARBA00004401"/>
    </source>
</evidence>
<evidence type="ECO:0000256" key="7">
    <source>
        <dbReference type="ARBA" id="ARBA00023015"/>
    </source>
</evidence>
<evidence type="ECO:0000256" key="4">
    <source>
        <dbReference type="ARBA" id="ARBA00022692"/>
    </source>
</evidence>
<dbReference type="InterPro" id="IPR050922">
    <property type="entry name" value="LytR/CpsA/Psr_CW_biosynth"/>
</dbReference>
<evidence type="ECO:0000256" key="5">
    <source>
        <dbReference type="ARBA" id="ARBA00022968"/>
    </source>
</evidence>
<evidence type="ECO:0000313" key="15">
    <source>
        <dbReference type="Proteomes" id="UP000626786"/>
    </source>
</evidence>
<keyword evidence="5" id="KW-0735">Signal-anchor</keyword>
<comment type="subcellular location">
    <subcellularLocation>
        <location evidence="1">Cell membrane</location>
        <topology evidence="1">Single-pass type II membrane protein</topology>
    </subcellularLocation>
</comment>
<proteinExistence type="inferred from homology"/>
<evidence type="ECO:0000259" key="13">
    <source>
        <dbReference type="Pfam" id="PF03816"/>
    </source>
</evidence>
<dbReference type="EMBL" id="JACSQN010000001">
    <property type="protein sequence ID" value="MBD7983329.1"/>
    <property type="molecule type" value="Genomic_DNA"/>
</dbReference>
<dbReference type="Gene3D" id="3.40.630.190">
    <property type="entry name" value="LCP protein"/>
    <property type="match status" value="1"/>
</dbReference>
<sequence>MIYLHGTYATRRKTNRPKEDNTFLEESNLTDEHYEGPVPRRRRRKKLRVGRLIVTILFLLFLVIGFYSYFQYNLGQSLASGNDIDPGPFTGDVTDPQNPSVENYLLLGIDDDGSGKSRTDTMMVLSWDKKKGSVRLVSFMRDIYAEIPGYKNYKLNTAYYLNGVQTTKDTITGMFGIPIHHYVIVDFDNFESIINIAFPKGVEIDVQKEMSEKIGVTLMPGTQRLTGKELLGYARFRADAEGDFGRVRRQQEVIAALKEEGLRPSMIGRIPKLTGALSGFIETDLTSKDELSKVLTVLMKGKVDIETMTVPVEGTYEFTSYSHAGSVIELDIEKNKNALSQFLNSEID</sequence>
<evidence type="ECO:0000256" key="9">
    <source>
        <dbReference type="ARBA" id="ARBA00023163"/>
    </source>
</evidence>
<keyword evidence="3" id="KW-1003">Cell membrane</keyword>
<evidence type="ECO:0000256" key="8">
    <source>
        <dbReference type="ARBA" id="ARBA00023136"/>
    </source>
</evidence>
<protein>
    <recommendedName>
        <fullName evidence="11">Regulatory protein MsrR</fullName>
    </recommendedName>
</protein>
<organism evidence="14 15">
    <name type="scientific">Sporosarcina quadrami</name>
    <dbReference type="NCBI Taxonomy" id="2762234"/>
    <lineage>
        <taxon>Bacteria</taxon>
        <taxon>Bacillati</taxon>
        <taxon>Bacillota</taxon>
        <taxon>Bacilli</taxon>
        <taxon>Bacillales</taxon>
        <taxon>Caryophanaceae</taxon>
        <taxon>Sporosarcina</taxon>
    </lineage>
</organism>
<keyword evidence="7" id="KW-0805">Transcription regulation</keyword>
<evidence type="ECO:0000256" key="2">
    <source>
        <dbReference type="ARBA" id="ARBA00006068"/>
    </source>
</evidence>
<comment type="caution">
    <text evidence="14">The sequence shown here is derived from an EMBL/GenBank/DDBJ whole genome shotgun (WGS) entry which is preliminary data.</text>
</comment>
<keyword evidence="8 12" id="KW-0472">Membrane</keyword>
<keyword evidence="9" id="KW-0804">Transcription</keyword>
<keyword evidence="15" id="KW-1185">Reference proteome</keyword>
<gene>
    <name evidence="14" type="ORF">H9649_01945</name>
</gene>
<dbReference type="Proteomes" id="UP000626786">
    <property type="component" value="Unassembled WGS sequence"/>
</dbReference>